<keyword evidence="4" id="KW-0904">Protein phosphatase</keyword>
<dbReference type="PANTHER" id="PTHR39181">
    <property type="entry name" value="TYROSINE-PROTEIN PHOSPHATASE YWQE"/>
    <property type="match status" value="1"/>
</dbReference>
<dbReference type="SUPFAM" id="SSF89550">
    <property type="entry name" value="PHP domain-like"/>
    <property type="match status" value="1"/>
</dbReference>
<organism evidence="6 7">
    <name type="scientific">Blautia ammoniilytica</name>
    <dbReference type="NCBI Taxonomy" id="2981782"/>
    <lineage>
        <taxon>Bacteria</taxon>
        <taxon>Bacillati</taxon>
        <taxon>Bacillota</taxon>
        <taxon>Clostridia</taxon>
        <taxon>Lachnospirales</taxon>
        <taxon>Lachnospiraceae</taxon>
        <taxon>Blautia</taxon>
    </lineage>
</organism>
<comment type="caution">
    <text evidence="6">The sequence shown here is derived from an EMBL/GenBank/DDBJ whole genome shotgun (WGS) entry which is preliminary data.</text>
</comment>
<evidence type="ECO:0000256" key="5">
    <source>
        <dbReference type="ARBA" id="ARBA00051722"/>
    </source>
</evidence>
<dbReference type="InterPro" id="IPR016195">
    <property type="entry name" value="Pol/histidinol_Pase-like"/>
</dbReference>
<dbReference type="Proteomes" id="UP001652409">
    <property type="component" value="Unassembled WGS sequence"/>
</dbReference>
<dbReference type="EMBL" id="JAOQJL010000011">
    <property type="protein sequence ID" value="MCU6765236.1"/>
    <property type="molecule type" value="Genomic_DNA"/>
</dbReference>
<keyword evidence="3" id="KW-0378">Hydrolase</keyword>
<protein>
    <recommendedName>
        <fullName evidence="2">protein-tyrosine-phosphatase</fullName>
        <ecNumber evidence="2">3.1.3.48</ecNumber>
    </recommendedName>
</protein>
<gene>
    <name evidence="6" type="ORF">OCV61_07375</name>
</gene>
<name>A0ABT2TTZ7_9FIRM</name>
<sequence>MIIDFHSHILPGIDDGSRNLDTSMAMLEQIRAQQTDILVATPHFYAMQDRIDTFLQHRQQAYDALCKATAERGWTDYPQILTGSEVAFFNGISRSEEIRRLTIEDTDLLLLEMPFAPWNEHIIEEVSGLIQNRHLRIMIAHLDRFIRMPGNKKYICQLLELPIYVQLNAECLTNWRYRHFFLKMLEEGTAHVLGSDCHGAHHRVPNLKAGRDMIQKKKGIQLLEKIDRQGYELLFDNGQTVPTKAAGYSEKKRRSNNV</sequence>
<dbReference type="Pfam" id="PF19567">
    <property type="entry name" value="CpsB_CapC"/>
    <property type="match status" value="1"/>
</dbReference>
<accession>A0ABT2TTZ7</accession>
<evidence type="ECO:0000313" key="7">
    <source>
        <dbReference type="Proteomes" id="UP001652409"/>
    </source>
</evidence>
<dbReference type="Gene3D" id="3.20.20.140">
    <property type="entry name" value="Metal-dependent hydrolases"/>
    <property type="match status" value="1"/>
</dbReference>
<evidence type="ECO:0000256" key="3">
    <source>
        <dbReference type="ARBA" id="ARBA00022801"/>
    </source>
</evidence>
<keyword evidence="7" id="KW-1185">Reference proteome</keyword>
<evidence type="ECO:0000313" key="6">
    <source>
        <dbReference type="EMBL" id="MCU6765236.1"/>
    </source>
</evidence>
<evidence type="ECO:0000256" key="4">
    <source>
        <dbReference type="ARBA" id="ARBA00022912"/>
    </source>
</evidence>
<dbReference type="RefSeq" id="WP_262582732.1">
    <property type="nucleotide sequence ID" value="NZ_JAOQJL010000011.1"/>
</dbReference>
<comment type="similarity">
    <text evidence="1">Belongs to the metallo-dependent hydrolases superfamily. CpsB/CapC family.</text>
</comment>
<reference evidence="6 7" key="1">
    <citation type="journal article" date="2021" name="ISME Commun">
        <title>Automated analysis of genomic sequences facilitates high-throughput and comprehensive description of bacteria.</title>
        <authorList>
            <person name="Hitch T.C.A."/>
        </authorList>
    </citation>
    <scope>NUCLEOTIDE SEQUENCE [LARGE SCALE GENOMIC DNA]</scope>
    <source>
        <strain evidence="6 7">Sanger_23</strain>
    </source>
</reference>
<proteinExistence type="inferred from homology"/>
<evidence type="ECO:0000256" key="1">
    <source>
        <dbReference type="ARBA" id="ARBA00005750"/>
    </source>
</evidence>
<dbReference type="InterPro" id="IPR016667">
    <property type="entry name" value="Caps_polysacc_synth_CpsB/CapC"/>
</dbReference>
<evidence type="ECO:0000256" key="2">
    <source>
        <dbReference type="ARBA" id="ARBA00013064"/>
    </source>
</evidence>
<dbReference type="EC" id="3.1.3.48" evidence="2"/>
<comment type="catalytic activity">
    <reaction evidence="5">
        <text>O-phospho-L-tyrosyl-[protein] + H2O = L-tyrosyl-[protein] + phosphate</text>
        <dbReference type="Rhea" id="RHEA:10684"/>
        <dbReference type="Rhea" id="RHEA-COMP:10136"/>
        <dbReference type="Rhea" id="RHEA-COMP:20101"/>
        <dbReference type="ChEBI" id="CHEBI:15377"/>
        <dbReference type="ChEBI" id="CHEBI:43474"/>
        <dbReference type="ChEBI" id="CHEBI:46858"/>
        <dbReference type="ChEBI" id="CHEBI:61978"/>
        <dbReference type="EC" id="3.1.3.48"/>
    </reaction>
</comment>
<dbReference type="PANTHER" id="PTHR39181:SF1">
    <property type="entry name" value="TYROSINE-PROTEIN PHOSPHATASE YWQE"/>
    <property type="match status" value="1"/>
</dbReference>